<name>R2PCL7_9ENTE</name>
<dbReference type="AlphaFoldDB" id="R2PCL7"/>
<keyword evidence="5" id="KW-1185">Reference proteome</keyword>
<dbReference type="Proteomes" id="UP000014158">
    <property type="component" value="Unassembled WGS sequence"/>
</dbReference>
<comment type="caution">
    <text evidence="2">The sequence shown here is derived from an EMBL/GenBank/DDBJ whole genome shotgun (WGS) entry which is preliminary data.</text>
</comment>
<organism evidence="2 4">
    <name type="scientific">Enterococcus raffinosus ATCC 49464</name>
    <dbReference type="NCBI Taxonomy" id="1158602"/>
    <lineage>
        <taxon>Bacteria</taxon>
        <taxon>Bacillati</taxon>
        <taxon>Bacillota</taxon>
        <taxon>Bacilli</taxon>
        <taxon>Lactobacillales</taxon>
        <taxon>Enterococcaceae</taxon>
        <taxon>Enterococcus</taxon>
    </lineage>
</organism>
<feature type="compositionally biased region" description="Basic and acidic residues" evidence="1">
    <location>
        <begin position="101"/>
        <end position="112"/>
    </location>
</feature>
<reference evidence="2 4" key="1">
    <citation type="submission" date="2013-02" db="EMBL/GenBank/DDBJ databases">
        <title>The Genome Sequence of Enterococcus raffinosus ATCC_49464.</title>
        <authorList>
            <consortium name="The Broad Institute Genome Sequencing Platform"/>
            <consortium name="The Broad Institute Genome Sequencing Center for Infectious Disease"/>
            <person name="Earl A.M."/>
            <person name="Gilmore M.S."/>
            <person name="Lebreton F."/>
            <person name="Walker B."/>
            <person name="Young S.K."/>
            <person name="Zeng Q."/>
            <person name="Gargeya S."/>
            <person name="Fitzgerald M."/>
            <person name="Haas B."/>
            <person name="Abouelleil A."/>
            <person name="Alvarado L."/>
            <person name="Arachchi H.M."/>
            <person name="Berlin A.M."/>
            <person name="Chapman S.B."/>
            <person name="Dewar J."/>
            <person name="Goldberg J."/>
            <person name="Griggs A."/>
            <person name="Gujja S."/>
            <person name="Hansen M."/>
            <person name="Howarth C."/>
            <person name="Imamovic A."/>
            <person name="Larimer J."/>
            <person name="McCowan C."/>
            <person name="Murphy C."/>
            <person name="Neiman D."/>
            <person name="Pearson M."/>
            <person name="Priest M."/>
            <person name="Roberts A."/>
            <person name="Saif S."/>
            <person name="Shea T."/>
            <person name="Sisk P."/>
            <person name="Sykes S."/>
            <person name="Wortman J."/>
            <person name="Nusbaum C."/>
            <person name="Birren B."/>
        </authorList>
    </citation>
    <scope>NUCLEOTIDE SEQUENCE [LARGE SCALE GENOMIC DNA]</scope>
    <source>
        <strain evidence="2 4">ATCC 49464</strain>
    </source>
</reference>
<feature type="compositionally biased region" description="Polar residues" evidence="1">
    <location>
        <begin position="86"/>
        <end position="95"/>
    </location>
</feature>
<dbReference type="eggNOG" id="ENOG5032V81">
    <property type="taxonomic scope" value="Bacteria"/>
</dbReference>
<dbReference type="EMBL" id="ASWF01000002">
    <property type="protein sequence ID" value="EOT78116.1"/>
    <property type="molecule type" value="Genomic_DNA"/>
</dbReference>
<dbReference type="RefSeq" id="WP_010743621.1">
    <property type="nucleotide sequence ID" value="NZ_ASWF01000002.1"/>
</dbReference>
<dbReference type="EMBL" id="AJAL01000001">
    <property type="protein sequence ID" value="EOH82047.1"/>
    <property type="molecule type" value="Genomic_DNA"/>
</dbReference>
<protein>
    <submittedName>
        <fullName evidence="2">Uncharacterized protein</fullName>
    </submittedName>
</protein>
<evidence type="ECO:0000313" key="3">
    <source>
        <dbReference type="EMBL" id="EOT78116.1"/>
    </source>
</evidence>
<dbReference type="Proteomes" id="UP000013877">
    <property type="component" value="Unassembled WGS sequence"/>
</dbReference>
<evidence type="ECO:0000313" key="2">
    <source>
        <dbReference type="EMBL" id="EOH82047.1"/>
    </source>
</evidence>
<feature type="region of interest" description="Disordered" evidence="1">
    <location>
        <begin position="86"/>
        <end position="112"/>
    </location>
</feature>
<dbReference type="PATRIC" id="fig|1158602.3.peg.285"/>
<accession>R2PCL7</accession>
<evidence type="ECO:0000313" key="4">
    <source>
        <dbReference type="Proteomes" id="UP000013877"/>
    </source>
</evidence>
<dbReference type="GeneID" id="69570949"/>
<dbReference type="HOGENOM" id="CLU_056345_0_0_9"/>
<sequence>MEQMEQLFLTEEFSNAIDNSIKDIPTLDSSIDYWLVRAQSGKFYTDFNINNYVGIGWNEISLADIESTNNSSEMLKPILKMKLNPQTLTDSQNTDEAPVDAETKETPQNDKTESQIGTWAGQLLRFVNNLKKNDVVVVPSEKSEFFLVGRITGDIYELTDDDLNKQELSKNYKKSDFKKRWPVDWWGYFRRNDADSALYKMIYSHATLTNINDYKPYINRAMFPYYIEDNKFHLTLQVTQPQDIDSIYLGQLIYQYSQMSTTIYPEDRVDAKVNIQSEGIFEIITPLVKHGLTIFAVLSVVLALPYGGKLKFFGQSLDIPGIISGHRKSKEKKLKADEKQLEIIRQAMNLARELKVPISQLGVKLPKDLIKILDEQLEEEFSNQSENSEIEDNSIEE</sequence>
<evidence type="ECO:0000313" key="5">
    <source>
        <dbReference type="Proteomes" id="UP000014158"/>
    </source>
</evidence>
<reference evidence="3 5" key="2">
    <citation type="submission" date="2013-03" db="EMBL/GenBank/DDBJ databases">
        <title>The Genome Sequence of Enterococcus raffinosus ATCC_49464 (PacBio/Illumina hybrid assembly).</title>
        <authorList>
            <consortium name="The Broad Institute Genomics Platform"/>
            <consortium name="The Broad Institute Genome Sequencing Center for Infectious Disease"/>
            <person name="Earl A."/>
            <person name="Russ C."/>
            <person name="Gilmore M."/>
            <person name="Surin D."/>
            <person name="Walker B."/>
            <person name="Young S."/>
            <person name="Zeng Q."/>
            <person name="Gargeya S."/>
            <person name="Fitzgerald M."/>
            <person name="Haas B."/>
            <person name="Abouelleil A."/>
            <person name="Allen A.W."/>
            <person name="Alvarado L."/>
            <person name="Arachchi H.M."/>
            <person name="Berlin A.M."/>
            <person name="Chapman S.B."/>
            <person name="Gainer-Dewar J."/>
            <person name="Goldberg J."/>
            <person name="Griggs A."/>
            <person name="Gujja S."/>
            <person name="Hansen M."/>
            <person name="Howarth C."/>
            <person name="Imamovic A."/>
            <person name="Ireland A."/>
            <person name="Larimer J."/>
            <person name="McCowan C."/>
            <person name="Murphy C."/>
            <person name="Pearson M."/>
            <person name="Poon T.W."/>
            <person name="Priest M."/>
            <person name="Roberts A."/>
            <person name="Saif S."/>
            <person name="Shea T."/>
            <person name="Sisk P."/>
            <person name="Sykes S."/>
            <person name="Wortman J."/>
            <person name="Nusbaum C."/>
            <person name="Birren B."/>
        </authorList>
    </citation>
    <scope>NUCLEOTIDE SEQUENCE [LARGE SCALE GENOMIC DNA]</scope>
    <source>
        <strain evidence="3 5">ATCC 49464</strain>
    </source>
</reference>
<gene>
    <name evidence="3" type="ORF">I590_01653</name>
    <name evidence="2" type="ORF">UAK_00283</name>
</gene>
<evidence type="ECO:0000256" key="1">
    <source>
        <dbReference type="SAM" id="MobiDB-lite"/>
    </source>
</evidence>
<proteinExistence type="predicted"/>